<gene>
    <name evidence="1" type="ORF">FJR47_02975</name>
</gene>
<sequence>MRYLFIIITFFFALAFADKTVVKTVTINQMFYPEKSFVQVKEIALQEAKSAAAKEIYGEFLTSETVMFNGKILDDVIREESSGIVRIKGEPKFRNGEKFGDIVVTIEAFATDEDLQNMAMQRESEGFSIDGIDDKIAQIKQGFYGTWKGFIMKSGGSSSDVIVKITNSGKATINYIASNCGGDLIVQQKSSTMIKFRQKLNYGWQRCTDKLFVVLKKVNDTQSLFMQLDEEGIEVAKGTLYREE</sequence>
<evidence type="ECO:0000313" key="2">
    <source>
        <dbReference type="Proteomes" id="UP000326061"/>
    </source>
</evidence>
<proteinExistence type="predicted"/>
<accession>A0AAJ4DM96</accession>
<dbReference type="EMBL" id="CP041166">
    <property type="protein sequence ID" value="QFR42923.1"/>
    <property type="molecule type" value="Genomic_DNA"/>
</dbReference>
<organism evidence="1 2">
    <name type="scientific">Sulfurimonas xiamenensis</name>
    <dbReference type="NCBI Taxonomy" id="2590021"/>
    <lineage>
        <taxon>Bacteria</taxon>
        <taxon>Pseudomonadati</taxon>
        <taxon>Campylobacterota</taxon>
        <taxon>Epsilonproteobacteria</taxon>
        <taxon>Campylobacterales</taxon>
        <taxon>Sulfurimonadaceae</taxon>
        <taxon>Sulfurimonas</taxon>
    </lineage>
</organism>
<dbReference type="AlphaFoldDB" id="A0AAJ4DM96"/>
<keyword evidence="2" id="KW-1185">Reference proteome</keyword>
<reference evidence="2" key="1">
    <citation type="submission" date="2019-06" db="EMBL/GenBank/DDBJ databases">
        <title>Sulfurimonas gotlandica sp. nov., a chemoautotrophic and psychrotolerant epsilonproteobacterium isolated from a pelagic redoxcline, and an emended description of the genus Sulfurimonas.</title>
        <authorList>
            <person name="Wang S."/>
            <person name="Jiang L."/>
            <person name="Shao Z."/>
        </authorList>
    </citation>
    <scope>NUCLEOTIDE SEQUENCE [LARGE SCALE GENOMIC DNA]</scope>
    <source>
        <strain evidence="2">1-1N</strain>
    </source>
</reference>
<protein>
    <submittedName>
        <fullName evidence="1">Uncharacterized protein</fullName>
    </submittedName>
</protein>
<dbReference type="KEGG" id="suln:FJR47_02975"/>
<dbReference type="RefSeq" id="WP_152298986.1">
    <property type="nucleotide sequence ID" value="NZ_CP041166.1"/>
</dbReference>
<dbReference type="Proteomes" id="UP000326061">
    <property type="component" value="Chromosome"/>
</dbReference>
<evidence type="ECO:0000313" key="1">
    <source>
        <dbReference type="EMBL" id="QFR42923.1"/>
    </source>
</evidence>
<name>A0AAJ4DM96_9BACT</name>